<comment type="caution">
    <text evidence="2">The sequence shown here is derived from an EMBL/GenBank/DDBJ whole genome shotgun (WGS) entry which is preliminary data.</text>
</comment>
<proteinExistence type="predicted"/>
<reference evidence="2" key="1">
    <citation type="journal article" date="2015" name="Nature">
        <title>Complex archaea that bridge the gap between prokaryotes and eukaryotes.</title>
        <authorList>
            <person name="Spang A."/>
            <person name="Saw J.H."/>
            <person name="Jorgensen S.L."/>
            <person name="Zaremba-Niedzwiedzka K."/>
            <person name="Martijn J."/>
            <person name="Lind A.E."/>
            <person name="van Eijk R."/>
            <person name="Schleper C."/>
            <person name="Guy L."/>
            <person name="Ettema T.J."/>
        </authorList>
    </citation>
    <scope>NUCLEOTIDE SEQUENCE</scope>
</reference>
<keyword evidence="1" id="KW-0472">Membrane</keyword>
<feature type="transmembrane region" description="Helical" evidence="1">
    <location>
        <begin position="12"/>
        <end position="30"/>
    </location>
</feature>
<keyword evidence="1" id="KW-0812">Transmembrane</keyword>
<evidence type="ECO:0000256" key="1">
    <source>
        <dbReference type="SAM" id="Phobius"/>
    </source>
</evidence>
<organism evidence="2">
    <name type="scientific">marine sediment metagenome</name>
    <dbReference type="NCBI Taxonomy" id="412755"/>
    <lineage>
        <taxon>unclassified sequences</taxon>
        <taxon>metagenomes</taxon>
        <taxon>ecological metagenomes</taxon>
    </lineage>
</organism>
<dbReference type="EMBL" id="LAZR01040427">
    <property type="protein sequence ID" value="KKL14513.1"/>
    <property type="molecule type" value="Genomic_DNA"/>
</dbReference>
<name>A0A0F9DRD9_9ZZZZ</name>
<dbReference type="AlphaFoldDB" id="A0A0F9DRD9"/>
<keyword evidence="1" id="KW-1133">Transmembrane helix</keyword>
<accession>A0A0F9DRD9</accession>
<sequence>MIPGDCIIEARYGGVILGGLMFFIGLIWGLGYGNITKDKRGGE</sequence>
<protein>
    <submittedName>
        <fullName evidence="2">Uncharacterized protein</fullName>
    </submittedName>
</protein>
<gene>
    <name evidence="2" type="ORF">LCGC14_2514880</name>
</gene>
<evidence type="ECO:0000313" key="2">
    <source>
        <dbReference type="EMBL" id="KKL14513.1"/>
    </source>
</evidence>